<organism evidence="6">
    <name type="scientific">marine sediment metagenome</name>
    <dbReference type="NCBI Taxonomy" id="412755"/>
    <lineage>
        <taxon>unclassified sequences</taxon>
        <taxon>metagenomes</taxon>
        <taxon>ecological metagenomes</taxon>
    </lineage>
</organism>
<evidence type="ECO:0000313" key="6">
    <source>
        <dbReference type="EMBL" id="KKN38638.1"/>
    </source>
</evidence>
<evidence type="ECO:0000256" key="1">
    <source>
        <dbReference type="ARBA" id="ARBA00001947"/>
    </source>
</evidence>
<sequence length="188" mass="21543">MAIILNRLKVSGRFRTNCYLFGDESTKEIGIVDPGIDSNDVKSVVNREGYKPVYLIGTHAHHDHIQCAIDIMDYFNIPLLIKNFGGRKVENIHFIKENDVIEIGAERLHIIETPGHSINDIMLIDYKNMLIFTGDILLSGRIPRQLTNYNNLMASIRKILYYPKISDEFKLYPGHGGHSTIGKERLRY</sequence>
<dbReference type="Pfam" id="PF00753">
    <property type="entry name" value="Lactamase_B"/>
    <property type="match status" value="1"/>
</dbReference>
<name>A0A0F9TAU0_9ZZZZ</name>
<evidence type="ECO:0000256" key="2">
    <source>
        <dbReference type="ARBA" id="ARBA00022723"/>
    </source>
</evidence>
<dbReference type="GO" id="GO:0016787">
    <property type="term" value="F:hydrolase activity"/>
    <property type="evidence" value="ECO:0007669"/>
    <property type="project" value="UniProtKB-KW"/>
</dbReference>
<dbReference type="AlphaFoldDB" id="A0A0F9TAU0"/>
<dbReference type="PANTHER" id="PTHR46233:SF3">
    <property type="entry name" value="HYDROXYACYLGLUTATHIONE HYDROLASE GLOC"/>
    <property type="match status" value="1"/>
</dbReference>
<dbReference type="SUPFAM" id="SSF56281">
    <property type="entry name" value="Metallo-hydrolase/oxidoreductase"/>
    <property type="match status" value="1"/>
</dbReference>
<dbReference type="SMART" id="SM00849">
    <property type="entry name" value="Lactamase_B"/>
    <property type="match status" value="1"/>
</dbReference>
<proteinExistence type="predicted"/>
<dbReference type="InterPro" id="IPR036866">
    <property type="entry name" value="RibonucZ/Hydroxyglut_hydro"/>
</dbReference>
<reference evidence="6" key="1">
    <citation type="journal article" date="2015" name="Nature">
        <title>Complex archaea that bridge the gap between prokaryotes and eukaryotes.</title>
        <authorList>
            <person name="Spang A."/>
            <person name="Saw J.H."/>
            <person name="Jorgensen S.L."/>
            <person name="Zaremba-Niedzwiedzka K."/>
            <person name="Martijn J."/>
            <person name="Lind A.E."/>
            <person name="van Eijk R."/>
            <person name="Schleper C."/>
            <person name="Guy L."/>
            <person name="Ettema T.J."/>
        </authorList>
    </citation>
    <scope>NUCLEOTIDE SEQUENCE</scope>
</reference>
<comment type="cofactor">
    <cofactor evidence="1">
        <name>Zn(2+)</name>
        <dbReference type="ChEBI" id="CHEBI:29105"/>
    </cofactor>
</comment>
<dbReference type="InterPro" id="IPR051453">
    <property type="entry name" value="MBL_Glyoxalase_II"/>
</dbReference>
<evidence type="ECO:0000256" key="4">
    <source>
        <dbReference type="ARBA" id="ARBA00022833"/>
    </source>
</evidence>
<evidence type="ECO:0000256" key="3">
    <source>
        <dbReference type="ARBA" id="ARBA00022801"/>
    </source>
</evidence>
<protein>
    <recommendedName>
        <fullName evidence="5">Metallo-beta-lactamase domain-containing protein</fullName>
    </recommendedName>
</protein>
<keyword evidence="4" id="KW-0862">Zinc</keyword>
<feature type="domain" description="Metallo-beta-lactamase" evidence="5">
    <location>
        <begin position="15"/>
        <end position="175"/>
    </location>
</feature>
<dbReference type="CDD" id="cd06262">
    <property type="entry name" value="metallo-hydrolase-like_MBL-fold"/>
    <property type="match status" value="1"/>
</dbReference>
<keyword evidence="3" id="KW-0378">Hydrolase</keyword>
<keyword evidence="2" id="KW-0479">Metal-binding</keyword>
<gene>
    <name evidence="6" type="ORF">LCGC14_0751420</name>
</gene>
<evidence type="ECO:0000259" key="5">
    <source>
        <dbReference type="SMART" id="SM00849"/>
    </source>
</evidence>
<comment type="caution">
    <text evidence="6">The sequence shown here is derived from an EMBL/GenBank/DDBJ whole genome shotgun (WGS) entry which is preliminary data.</text>
</comment>
<dbReference type="EMBL" id="LAZR01001814">
    <property type="protein sequence ID" value="KKN38638.1"/>
    <property type="molecule type" value="Genomic_DNA"/>
</dbReference>
<accession>A0A0F9TAU0</accession>
<dbReference type="Gene3D" id="3.60.15.10">
    <property type="entry name" value="Ribonuclease Z/Hydroxyacylglutathione hydrolase-like"/>
    <property type="match status" value="1"/>
</dbReference>
<dbReference type="PANTHER" id="PTHR46233">
    <property type="entry name" value="HYDROXYACYLGLUTATHIONE HYDROLASE GLOC"/>
    <property type="match status" value="1"/>
</dbReference>
<dbReference type="InterPro" id="IPR001279">
    <property type="entry name" value="Metallo-B-lactamas"/>
</dbReference>
<dbReference type="GO" id="GO:0046872">
    <property type="term" value="F:metal ion binding"/>
    <property type="evidence" value="ECO:0007669"/>
    <property type="project" value="UniProtKB-KW"/>
</dbReference>